<feature type="domain" description="SLH" evidence="1">
    <location>
        <begin position="1690"/>
        <end position="1753"/>
    </location>
</feature>
<dbReference type="InterPro" id="IPR013784">
    <property type="entry name" value="Carb-bd-like_fold"/>
</dbReference>
<gene>
    <name evidence="2" type="ORF">J40TS1_51250</name>
</gene>
<feature type="domain" description="SLH" evidence="1">
    <location>
        <begin position="1754"/>
        <end position="1814"/>
    </location>
</feature>
<reference evidence="2" key="1">
    <citation type="submission" date="2021-03" db="EMBL/GenBank/DDBJ databases">
        <title>Antimicrobial resistance genes in bacteria isolated from Japanese honey, and their potential for conferring macrolide and lincosamide resistance in the American foulbrood pathogen Paenibacillus larvae.</title>
        <authorList>
            <person name="Okamoto M."/>
            <person name="Kumagai M."/>
            <person name="Kanamori H."/>
            <person name="Takamatsu D."/>
        </authorList>
    </citation>
    <scope>NUCLEOTIDE SEQUENCE</scope>
    <source>
        <strain evidence="2">J40TS1</strain>
    </source>
</reference>
<dbReference type="SUPFAM" id="SSF49373">
    <property type="entry name" value="Invasin/intimin cell-adhesion fragments"/>
    <property type="match status" value="5"/>
</dbReference>
<name>A0A919YSY3_9BACL</name>
<dbReference type="Gene3D" id="2.60.40.1080">
    <property type="match status" value="5"/>
</dbReference>
<dbReference type="Proteomes" id="UP000683139">
    <property type="component" value="Unassembled WGS sequence"/>
</dbReference>
<evidence type="ECO:0000259" key="1">
    <source>
        <dbReference type="PROSITE" id="PS51272"/>
    </source>
</evidence>
<dbReference type="PANTHER" id="PTHR13605:SF4">
    <property type="entry name" value="ER MEMBRANE PROTEIN COMPLEX SUBUNIT 7"/>
    <property type="match status" value="1"/>
</dbReference>
<dbReference type="PANTHER" id="PTHR13605">
    <property type="entry name" value="ER MEMBRANE PROTEIN COMPLEX SUBUNIT 7"/>
    <property type="match status" value="1"/>
</dbReference>
<dbReference type="PROSITE" id="PS51272">
    <property type="entry name" value="SLH"/>
    <property type="match status" value="3"/>
</dbReference>
<dbReference type="InterPro" id="IPR008964">
    <property type="entry name" value="Invasin/intimin_cell_adhesion"/>
</dbReference>
<dbReference type="SUPFAM" id="SSF49452">
    <property type="entry name" value="Starch-binding domain-like"/>
    <property type="match status" value="5"/>
</dbReference>
<evidence type="ECO:0000313" key="3">
    <source>
        <dbReference type="Proteomes" id="UP000683139"/>
    </source>
</evidence>
<accession>A0A919YSY3</accession>
<dbReference type="GO" id="GO:0030246">
    <property type="term" value="F:carbohydrate binding"/>
    <property type="evidence" value="ECO:0007669"/>
    <property type="project" value="InterPro"/>
</dbReference>
<comment type="caution">
    <text evidence="2">The sequence shown here is derived from an EMBL/GenBank/DDBJ whole genome shotgun (WGS) entry which is preliminary data.</text>
</comment>
<proteinExistence type="predicted"/>
<sequence>MKSMSTWMSNVAQNSMVCSEMRLARKLLITLLIFSMLLGSLVSATPVVQANDDDPIPAEAAGWVVVETAEQLAYINRHSANYVDRNIRLTNDIDMTGYEWVPFGDEAVPFSGVFDGRGHQIKGLTIDGGTLQFAGFFGRVTGTIQNLGVSVHVSGGTNLGGLVGYLHGGSIIQSYSQGTVIGGHSGYAGLSVAGGLVGVANGNSTIIRSYSTASVTSGEASNQYAGGLVGSKGAGTIQDSYATGAVSHSGSNNYVFAGGLAGQLVYGTISNSYAAGNVMSAEHNSRSIIGGFVGINTWSSIVASFFDNNSTAQSNGIGGENGISQLTGLSTTDMKLESSYGEEWDFTDTWAVHADVNTGYPYLLSNILTDELPRAIKDAPYTIKLEAFDGSGAGLSWSASGLPQGLEVTVDGVLQGTPVLGGVFTVTVSATDIGMKTISSVLTLYIDEYAPNIIGFAISPGNERGTTKVTADTGGQGHTFAYVLGSDAGERPLLGDSLPDTAALYTLGTDIAAVSPGQFLQVYELDHEQRIHAWSSIELAESHIQDQIRVTGVSLDKTELALVAGGPSQKLTATVEPGNATNQTVTWSSSDSRIAVVNLNGEVTPISEGTAIITVTTRDGAYTATATVTVHPAPPTVGTITGKVYGEGAKPLAGAKVLVGGGTAGDGMAGGVSVEGGEVETTTDAAGSFVLENIAEGNRLLSVTVAGYIEYKTTVNVVAGETTNIGRIELTTAPIAVTRVSLDKTELSLVVGGSSQKLIATIEPRNATNQTVTWSSSDSSIAEVGQNGEVTPISEGTAIITVTTRDGAYSATATVTVQSAPPTVGVITGTVYGEGDKPLAGAKVSVVIGSAGDVLVGGGEVETTTDAAGSFVIENIAEGSYSLTVSAAGYIEYKTTVNVVAGETTDIGRIELTTAPVAVTGVSLDKTELTLVVGGPSLELNVTVEPRNATNQAVTWSSSDMSIAEVDQQGKVTPISEGTAIITVTTHDGAHTATAMVTVQPAPPTVGVITGTVYGEGDRPLAGAKVSVVFGSAGDVSVGGGNVETTTDAAGSFVIENIAEGSYSLTVSAAGYIEYKTTVNVVAGEITDIGRIELTTAPIAVTGVSLDKTELTLVVGGSSQKLIATVEPRNATDQTVTWRSSDSSIAEVDQSGEVRPVSEGTATITVTTQEGAYSATATVTVHPAQPTVGVITGTVYGEGAKPLAGAKVSVGGGTSGDGMAGDGSADDVSAESGNVETTTDAAGSFVLENIAEGSYSLIVTAAGYIEYKTTVNVVAGESTVIGRIELTASTIAVTGVSLDKTELSLVVGGSSQKLIATVEPRNATNQAVTWSSSDSSIAEVDQSGEVTPISAGTATITVTTQDGAHTATATVTVQPAPPIVGIITGTVYGERNTPLAGAKVSVDGSSVDGGKVEVLTDSEGEFTLNNIAEGSYELTVTAPGYNEYTTTVNVIADKTTEVGRIVLQKVTPPGPSPGWNDPPASSQDRETMSIVINGNTVQVTAKKEQDHDGRSVLRLVMDDELIQSWFTSPEEIVIAIDNEEPIVKVDLPAVSLKALSEAQPDKLIRIAVNGASYSLPLHSLQHVPNSATITAAIATMPDSAVSELEAALNKQGYTMLVKPMSFYLLSNNKELDVQDIYMERIFSLDTEIQANRATVVKVEDNGRLQFVLSVFETGKAAFYTLQNGWFTAIATERAFTDTKGHWAQAEIELLASKLIVDGSATNTFNPERSITRAEFAALLVRALGLTEKPQHVSYSDIQSENAWYVGAIGAAAAAGLIEGFSDGTFRPNTFITREQMVVMLGRAIRFTGELPAATAENSQLESFTDYSELADWAKGDAEQLLAAGIIEGTEDAAFAPKEPATRAQSAVLLVRMLRYLDFINE</sequence>
<dbReference type="InterPro" id="IPR003343">
    <property type="entry name" value="Big_2"/>
</dbReference>
<dbReference type="Gene3D" id="2.60.40.10">
    <property type="entry name" value="Immunoglobulins"/>
    <property type="match status" value="1"/>
</dbReference>
<dbReference type="Pfam" id="PF18316">
    <property type="entry name" value="S-l_SbsC_C"/>
    <property type="match status" value="1"/>
</dbReference>
<dbReference type="RefSeq" id="WP_246563946.1">
    <property type="nucleotide sequence ID" value="NZ_BOSE01000015.1"/>
</dbReference>
<dbReference type="SMART" id="SM00635">
    <property type="entry name" value="BID_2"/>
    <property type="match status" value="5"/>
</dbReference>
<protein>
    <recommendedName>
        <fullName evidence="1">SLH domain-containing protein</fullName>
    </recommendedName>
</protein>
<dbReference type="Gene3D" id="2.60.40.1120">
    <property type="entry name" value="Carboxypeptidase-like, regulatory domain"/>
    <property type="match status" value="5"/>
</dbReference>
<dbReference type="Gene3D" id="2.160.20.110">
    <property type="match status" value="1"/>
</dbReference>
<dbReference type="Pfam" id="PF13620">
    <property type="entry name" value="CarboxypepD_reg"/>
    <property type="match status" value="4"/>
</dbReference>
<dbReference type="InterPro" id="IPR039163">
    <property type="entry name" value="EMC7"/>
</dbReference>
<dbReference type="EMBL" id="BOSE01000015">
    <property type="protein sequence ID" value="GIP19483.1"/>
    <property type="molecule type" value="Genomic_DNA"/>
</dbReference>
<dbReference type="InterPro" id="IPR040751">
    <property type="entry name" value="SbsC_C"/>
</dbReference>
<keyword evidence="3" id="KW-1185">Reference proteome</keyword>
<dbReference type="InterPro" id="IPR001119">
    <property type="entry name" value="SLH_dom"/>
</dbReference>
<organism evidence="2 3">
    <name type="scientific">Paenibacillus montaniterrae</name>
    <dbReference type="NCBI Taxonomy" id="429341"/>
    <lineage>
        <taxon>Bacteria</taxon>
        <taxon>Bacillati</taxon>
        <taxon>Bacillota</taxon>
        <taxon>Bacilli</taxon>
        <taxon>Bacillales</taxon>
        <taxon>Paenibacillaceae</taxon>
        <taxon>Paenibacillus</taxon>
    </lineage>
</organism>
<evidence type="ECO:0000313" key="2">
    <source>
        <dbReference type="EMBL" id="GIP19483.1"/>
    </source>
</evidence>
<dbReference type="InterPro" id="IPR013783">
    <property type="entry name" value="Ig-like_fold"/>
</dbReference>
<dbReference type="Pfam" id="PF00395">
    <property type="entry name" value="SLH"/>
    <property type="match status" value="3"/>
</dbReference>
<dbReference type="Pfam" id="PF02368">
    <property type="entry name" value="Big_2"/>
    <property type="match status" value="5"/>
</dbReference>
<feature type="domain" description="SLH" evidence="1">
    <location>
        <begin position="1820"/>
        <end position="1881"/>
    </location>
</feature>